<sequence>MLWVRVQRVNQVATLHRLEGSCWWSRAATMESSSSARRSRGSVGVCDGVAQQRTATSGILRRGKDAAAAESSGLGFG</sequence>
<evidence type="ECO:0000313" key="2">
    <source>
        <dbReference type="Proteomes" id="UP000004995"/>
    </source>
</evidence>
<accession>K3ZKQ9</accession>
<dbReference type="EMBL" id="AGNK02005101">
    <property type="status" value="NOT_ANNOTATED_CDS"/>
    <property type="molecule type" value="Genomic_DNA"/>
</dbReference>
<reference evidence="2" key="1">
    <citation type="journal article" date="2012" name="Nat. Biotechnol.">
        <title>Reference genome sequence of the model plant Setaria.</title>
        <authorList>
            <person name="Bennetzen J.L."/>
            <person name="Schmutz J."/>
            <person name="Wang H."/>
            <person name="Percifield R."/>
            <person name="Hawkins J."/>
            <person name="Pontaroli A.C."/>
            <person name="Estep M."/>
            <person name="Feng L."/>
            <person name="Vaughn J.N."/>
            <person name="Grimwood J."/>
            <person name="Jenkins J."/>
            <person name="Barry K."/>
            <person name="Lindquist E."/>
            <person name="Hellsten U."/>
            <person name="Deshpande S."/>
            <person name="Wang X."/>
            <person name="Wu X."/>
            <person name="Mitros T."/>
            <person name="Triplett J."/>
            <person name="Yang X."/>
            <person name="Ye C.Y."/>
            <person name="Mauro-Herrera M."/>
            <person name="Wang L."/>
            <person name="Li P."/>
            <person name="Sharma M."/>
            <person name="Sharma R."/>
            <person name="Ronald P.C."/>
            <person name="Panaud O."/>
            <person name="Kellogg E.A."/>
            <person name="Brutnell T.P."/>
            <person name="Doust A.N."/>
            <person name="Tuskan G.A."/>
            <person name="Rokhsar D."/>
            <person name="Devos K.M."/>
        </authorList>
    </citation>
    <scope>NUCLEOTIDE SEQUENCE [LARGE SCALE GENOMIC DNA]</scope>
    <source>
        <strain evidence="2">cv. Yugu1</strain>
    </source>
</reference>
<keyword evidence="2" id="KW-1185">Reference proteome</keyword>
<dbReference type="Gramene" id="KQK95208">
    <property type="protein sequence ID" value="KQK95208"/>
    <property type="gene ID" value="SETIT_027165mg"/>
</dbReference>
<reference evidence="1" key="2">
    <citation type="submission" date="2018-08" db="UniProtKB">
        <authorList>
            <consortium name="EnsemblPlants"/>
        </authorList>
    </citation>
    <scope>IDENTIFICATION</scope>
    <source>
        <strain evidence="1">Yugu1</strain>
    </source>
</reference>
<dbReference type="InParanoid" id="K3ZKQ9"/>
<dbReference type="AlphaFoldDB" id="K3ZKQ9"/>
<protein>
    <submittedName>
        <fullName evidence="1">Uncharacterized protein</fullName>
    </submittedName>
</protein>
<name>K3ZKQ9_SETIT</name>
<dbReference type="Proteomes" id="UP000004995">
    <property type="component" value="Unassembled WGS sequence"/>
</dbReference>
<organism evidence="1 2">
    <name type="scientific">Setaria italica</name>
    <name type="common">Foxtail millet</name>
    <name type="synonym">Panicum italicum</name>
    <dbReference type="NCBI Taxonomy" id="4555"/>
    <lineage>
        <taxon>Eukaryota</taxon>
        <taxon>Viridiplantae</taxon>
        <taxon>Streptophyta</taxon>
        <taxon>Embryophyta</taxon>
        <taxon>Tracheophyta</taxon>
        <taxon>Spermatophyta</taxon>
        <taxon>Magnoliopsida</taxon>
        <taxon>Liliopsida</taxon>
        <taxon>Poales</taxon>
        <taxon>Poaceae</taxon>
        <taxon>PACMAD clade</taxon>
        <taxon>Panicoideae</taxon>
        <taxon>Panicodae</taxon>
        <taxon>Paniceae</taxon>
        <taxon>Cenchrinae</taxon>
        <taxon>Setaria</taxon>
    </lineage>
</organism>
<dbReference type="EnsemblPlants" id="KQK95208">
    <property type="protein sequence ID" value="KQK95208"/>
    <property type="gene ID" value="SETIT_027165mg"/>
</dbReference>
<evidence type="ECO:0000313" key="1">
    <source>
        <dbReference type="EnsemblPlants" id="KQK95208"/>
    </source>
</evidence>
<proteinExistence type="predicted"/>
<dbReference type="HOGENOM" id="CLU_2642750_0_0_1"/>